<dbReference type="EMBL" id="BAABKC010000131">
    <property type="protein sequence ID" value="GAA5079166.1"/>
    <property type="molecule type" value="Genomic_DNA"/>
</dbReference>
<name>A0ABP9LJK8_9ACTN</name>
<reference evidence="3" key="1">
    <citation type="journal article" date="2019" name="Int. J. Syst. Evol. Microbiol.">
        <title>The Global Catalogue of Microorganisms (GCM) 10K type strain sequencing project: providing services to taxonomists for standard genome sequencing and annotation.</title>
        <authorList>
            <consortium name="The Broad Institute Genomics Platform"/>
            <consortium name="The Broad Institute Genome Sequencing Center for Infectious Disease"/>
            <person name="Wu L."/>
            <person name="Ma J."/>
        </authorList>
    </citation>
    <scope>NUCLEOTIDE SEQUENCE [LARGE SCALE GENOMIC DNA]</scope>
    <source>
        <strain evidence="3">JCM 18410</strain>
    </source>
</reference>
<accession>A0ABP9LJK8</accession>
<feature type="compositionally biased region" description="Low complexity" evidence="1">
    <location>
        <begin position="66"/>
        <end position="84"/>
    </location>
</feature>
<feature type="region of interest" description="Disordered" evidence="1">
    <location>
        <begin position="35"/>
        <end position="92"/>
    </location>
</feature>
<evidence type="ECO:0000313" key="3">
    <source>
        <dbReference type="Proteomes" id="UP001500124"/>
    </source>
</evidence>
<evidence type="ECO:0000313" key="2">
    <source>
        <dbReference type="EMBL" id="GAA5079166.1"/>
    </source>
</evidence>
<comment type="caution">
    <text evidence="2">The sequence shown here is derived from an EMBL/GenBank/DDBJ whole genome shotgun (WGS) entry which is preliminary data.</text>
</comment>
<protein>
    <recommendedName>
        <fullName evidence="4">Secreted protein</fullName>
    </recommendedName>
</protein>
<proteinExistence type="predicted"/>
<keyword evidence="3" id="KW-1185">Reference proteome</keyword>
<feature type="compositionally biased region" description="Low complexity" evidence="1">
    <location>
        <begin position="40"/>
        <end position="58"/>
    </location>
</feature>
<dbReference type="Proteomes" id="UP001500124">
    <property type="component" value="Unassembled WGS sequence"/>
</dbReference>
<evidence type="ECO:0008006" key="4">
    <source>
        <dbReference type="Google" id="ProtNLM"/>
    </source>
</evidence>
<evidence type="ECO:0000256" key="1">
    <source>
        <dbReference type="SAM" id="MobiDB-lite"/>
    </source>
</evidence>
<sequence>MTTPPRSPRLLMLSTAILTATGGIALLGMPHRQQAPFPAPSSTYAAAQPSSAAAPSVSQRDTPTELTAASGASTPSALASALPPHGEGVAADQAVQHSLEEAWPADLPAADERTLLAAGRALLHADATGVGRAHWPDVFPHSDGAMAPAFATARFRIQAAVARRGTSPDQAVVHLVWAGIDRAGTLTDLRITDWHFTRTTQKRGAARWIPYSAW</sequence>
<dbReference type="RefSeq" id="WP_345672188.1">
    <property type="nucleotide sequence ID" value="NZ_BAABKC010000131.1"/>
</dbReference>
<organism evidence="2 3">
    <name type="scientific">Streptomyces similanensis</name>
    <dbReference type="NCBI Taxonomy" id="1274988"/>
    <lineage>
        <taxon>Bacteria</taxon>
        <taxon>Bacillati</taxon>
        <taxon>Actinomycetota</taxon>
        <taxon>Actinomycetes</taxon>
        <taxon>Kitasatosporales</taxon>
        <taxon>Streptomycetaceae</taxon>
        <taxon>Streptomyces</taxon>
    </lineage>
</organism>
<gene>
    <name evidence="2" type="ORF">GCM10023336_71310</name>
</gene>